<evidence type="ECO:0000313" key="3">
    <source>
        <dbReference type="Proteomes" id="UP001597393"/>
    </source>
</evidence>
<gene>
    <name evidence="2" type="ORF">ACFSQ3_00320</name>
</gene>
<accession>A0ABW5NGR0</accession>
<feature type="chain" id="PRO_5046952165" description="PorV/PorQ family protein" evidence="1">
    <location>
        <begin position="17"/>
        <end position="258"/>
    </location>
</feature>
<protein>
    <recommendedName>
        <fullName evidence="4">PorV/PorQ family protein</fullName>
    </recommendedName>
</protein>
<dbReference type="RefSeq" id="WP_380866499.1">
    <property type="nucleotide sequence ID" value="NZ_JBHUMA010000003.1"/>
</dbReference>
<evidence type="ECO:0000313" key="2">
    <source>
        <dbReference type="EMBL" id="MFD2597377.1"/>
    </source>
</evidence>
<evidence type="ECO:0000256" key="1">
    <source>
        <dbReference type="SAM" id="SignalP"/>
    </source>
</evidence>
<name>A0ABW5NGR0_9SPHI</name>
<dbReference type="SUPFAM" id="SSF56935">
    <property type="entry name" value="Porins"/>
    <property type="match status" value="1"/>
</dbReference>
<dbReference type="EMBL" id="JBHUMA010000003">
    <property type="protein sequence ID" value="MFD2597377.1"/>
    <property type="molecule type" value="Genomic_DNA"/>
</dbReference>
<evidence type="ECO:0008006" key="4">
    <source>
        <dbReference type="Google" id="ProtNLM"/>
    </source>
</evidence>
<keyword evidence="3" id="KW-1185">Reference proteome</keyword>
<reference evidence="3" key="1">
    <citation type="journal article" date="2019" name="Int. J. Syst. Evol. Microbiol.">
        <title>The Global Catalogue of Microorganisms (GCM) 10K type strain sequencing project: providing services to taxonomists for standard genome sequencing and annotation.</title>
        <authorList>
            <consortium name="The Broad Institute Genomics Platform"/>
            <consortium name="The Broad Institute Genome Sequencing Center for Infectious Disease"/>
            <person name="Wu L."/>
            <person name="Ma J."/>
        </authorList>
    </citation>
    <scope>NUCLEOTIDE SEQUENCE [LARGE SCALE GENOMIC DNA]</scope>
    <source>
        <strain evidence="3">KCTC 42248</strain>
    </source>
</reference>
<dbReference type="Proteomes" id="UP001597393">
    <property type="component" value="Unassembled WGS sequence"/>
</dbReference>
<feature type="signal peptide" evidence="1">
    <location>
        <begin position="1"/>
        <end position="16"/>
    </location>
</feature>
<sequence length="258" mass="28293">MLRCLLFLFSIVQASAQTMQSPAMLGMGNTAAAKESVYSVWRNPAGIARLSSAQAGIAFQSHFISSAFYSYAGVATKSIANFGVAGIQYANSQLSGAIASSSVGICYGYSILKKWNVGAGIDRQVVRWKDFETENYENDSEHRFLANVGLQYHGEHFSAGAYYKQLGELVIGVGYRVSDQLHLAADLSKEELQRPDFRAGLRYQVVRNFYLLGGISSNPLQHYAGASVLIRNFRIDLASSFHRDLGFSPQVAMGYALR</sequence>
<dbReference type="Gene3D" id="2.40.160.60">
    <property type="entry name" value="Outer membrane protein transport protein (OMPP1/FadL/TodX)"/>
    <property type="match status" value="1"/>
</dbReference>
<keyword evidence="1" id="KW-0732">Signal</keyword>
<organism evidence="2 3">
    <name type="scientific">Sphingobacterium corticis</name>
    <dbReference type="NCBI Taxonomy" id="1812823"/>
    <lineage>
        <taxon>Bacteria</taxon>
        <taxon>Pseudomonadati</taxon>
        <taxon>Bacteroidota</taxon>
        <taxon>Sphingobacteriia</taxon>
        <taxon>Sphingobacteriales</taxon>
        <taxon>Sphingobacteriaceae</taxon>
        <taxon>Sphingobacterium</taxon>
    </lineage>
</organism>
<proteinExistence type="predicted"/>
<comment type="caution">
    <text evidence="2">The sequence shown here is derived from an EMBL/GenBank/DDBJ whole genome shotgun (WGS) entry which is preliminary data.</text>
</comment>